<dbReference type="PROSITE" id="PS50146">
    <property type="entry name" value="DAGK"/>
    <property type="match status" value="1"/>
</dbReference>
<evidence type="ECO:0000256" key="7">
    <source>
        <dbReference type="ARBA" id="ARBA00022777"/>
    </source>
</evidence>
<dbReference type="GO" id="GO:0005886">
    <property type="term" value="C:plasma membrane"/>
    <property type="evidence" value="ECO:0007669"/>
    <property type="project" value="TreeGrafter"/>
</dbReference>
<keyword evidence="7 14" id="KW-0418">Kinase</keyword>
<evidence type="ECO:0000256" key="4">
    <source>
        <dbReference type="ARBA" id="ARBA00022679"/>
    </source>
</evidence>
<keyword evidence="8" id="KW-0067">ATP-binding</keyword>
<evidence type="ECO:0000256" key="1">
    <source>
        <dbReference type="ARBA" id="ARBA00001946"/>
    </source>
</evidence>
<evidence type="ECO:0000313" key="15">
    <source>
        <dbReference type="Proteomes" id="UP000275473"/>
    </source>
</evidence>
<dbReference type="RefSeq" id="WP_123166245.1">
    <property type="nucleotide sequence ID" value="NZ_RIAX01000012.1"/>
</dbReference>
<dbReference type="SUPFAM" id="SSF111331">
    <property type="entry name" value="NAD kinase/diacylglycerol kinase-like"/>
    <property type="match status" value="1"/>
</dbReference>
<comment type="cofactor">
    <cofactor evidence="1">
        <name>Mg(2+)</name>
        <dbReference type="ChEBI" id="CHEBI:18420"/>
    </cofactor>
</comment>
<keyword evidence="15" id="KW-1185">Reference proteome</keyword>
<dbReference type="GO" id="GO:0004143">
    <property type="term" value="F:ATP-dependent diacylglycerol kinase activity"/>
    <property type="evidence" value="ECO:0007669"/>
    <property type="project" value="TreeGrafter"/>
</dbReference>
<keyword evidence="4" id="KW-0808">Transferase</keyword>
<dbReference type="Gene3D" id="3.40.50.10330">
    <property type="entry name" value="Probable inorganic polyphosphate/atp-NAD kinase, domain 1"/>
    <property type="match status" value="1"/>
</dbReference>
<reference evidence="14 15" key="1">
    <citation type="journal article" date="2018" name="Int. J. Syst. Evol. Microbiol.">
        <title>Planococcus salinus sp. nov., a moderately halophilic bacterium isolated from a saline-alkali soil.</title>
        <authorList>
            <person name="Gan L."/>
        </authorList>
    </citation>
    <scope>NUCLEOTIDE SEQUENCE [LARGE SCALE GENOMIC DNA]</scope>
    <source>
        <strain evidence="14 15">LCB217</strain>
    </source>
</reference>
<dbReference type="GO" id="GO:0005524">
    <property type="term" value="F:ATP binding"/>
    <property type="evidence" value="ECO:0007669"/>
    <property type="project" value="UniProtKB-KW"/>
</dbReference>
<keyword evidence="6" id="KW-0547">Nucleotide-binding</keyword>
<comment type="caution">
    <text evidence="14">The sequence shown here is derived from an EMBL/GenBank/DDBJ whole genome shotgun (WGS) entry which is preliminary data.</text>
</comment>
<dbReference type="AlphaFoldDB" id="A0A3M8P4G7"/>
<evidence type="ECO:0000259" key="13">
    <source>
        <dbReference type="PROSITE" id="PS50146"/>
    </source>
</evidence>
<dbReference type="InterPro" id="IPR016064">
    <property type="entry name" value="NAD/diacylglycerol_kinase_sf"/>
</dbReference>
<feature type="domain" description="DAGKc" evidence="13">
    <location>
        <begin position="1"/>
        <end position="131"/>
    </location>
</feature>
<evidence type="ECO:0000256" key="5">
    <source>
        <dbReference type="ARBA" id="ARBA00022723"/>
    </source>
</evidence>
<evidence type="ECO:0000313" key="14">
    <source>
        <dbReference type="EMBL" id="RNF38545.1"/>
    </source>
</evidence>
<organism evidence="14 15">
    <name type="scientific">Planococcus salinus</name>
    <dbReference type="NCBI Taxonomy" id="1848460"/>
    <lineage>
        <taxon>Bacteria</taxon>
        <taxon>Bacillati</taxon>
        <taxon>Bacillota</taxon>
        <taxon>Bacilli</taxon>
        <taxon>Bacillales</taxon>
        <taxon>Caryophanaceae</taxon>
        <taxon>Planococcus</taxon>
    </lineage>
</organism>
<dbReference type="GO" id="GO:0046872">
    <property type="term" value="F:metal ion binding"/>
    <property type="evidence" value="ECO:0007669"/>
    <property type="project" value="UniProtKB-KW"/>
</dbReference>
<keyword evidence="10" id="KW-0443">Lipid metabolism</keyword>
<comment type="similarity">
    <text evidence="2">Belongs to the diacylglycerol/lipid kinase family.</text>
</comment>
<dbReference type="InterPro" id="IPR001206">
    <property type="entry name" value="Diacylglycerol_kinase_cat_dom"/>
</dbReference>
<keyword evidence="5" id="KW-0479">Metal-binding</keyword>
<keyword evidence="9" id="KW-0460">Magnesium</keyword>
<dbReference type="Pfam" id="PF00781">
    <property type="entry name" value="DAGK_cat"/>
    <property type="match status" value="1"/>
</dbReference>
<dbReference type="Pfam" id="PF19279">
    <property type="entry name" value="YegS_C"/>
    <property type="match status" value="1"/>
</dbReference>
<dbReference type="NCBIfam" id="TIGR00147">
    <property type="entry name" value="YegS/Rv2252/BmrU family lipid kinase"/>
    <property type="match status" value="1"/>
</dbReference>
<evidence type="ECO:0000256" key="2">
    <source>
        <dbReference type="ARBA" id="ARBA00005983"/>
    </source>
</evidence>
<dbReference type="EMBL" id="RIAX01000012">
    <property type="protein sequence ID" value="RNF38545.1"/>
    <property type="molecule type" value="Genomic_DNA"/>
</dbReference>
<dbReference type="OrthoDB" id="142078at2"/>
<dbReference type="SMART" id="SM00046">
    <property type="entry name" value="DAGKc"/>
    <property type="match status" value="1"/>
</dbReference>
<evidence type="ECO:0000256" key="6">
    <source>
        <dbReference type="ARBA" id="ARBA00022741"/>
    </source>
</evidence>
<proteinExistence type="inferred from homology"/>
<dbReference type="InterPro" id="IPR050187">
    <property type="entry name" value="Lipid_Phosphate_FormReg"/>
</dbReference>
<accession>A0A3M8P4G7</accession>
<keyword evidence="3" id="KW-0444">Lipid biosynthesis</keyword>
<gene>
    <name evidence="14" type="ORF">EEX84_13860</name>
</gene>
<dbReference type="GO" id="GO:0008654">
    <property type="term" value="P:phospholipid biosynthetic process"/>
    <property type="evidence" value="ECO:0007669"/>
    <property type="project" value="UniProtKB-KW"/>
</dbReference>
<evidence type="ECO:0000256" key="10">
    <source>
        <dbReference type="ARBA" id="ARBA00023098"/>
    </source>
</evidence>
<evidence type="ECO:0000256" key="9">
    <source>
        <dbReference type="ARBA" id="ARBA00022842"/>
    </source>
</evidence>
<dbReference type="InterPro" id="IPR045540">
    <property type="entry name" value="YegS/DAGK_C"/>
</dbReference>
<evidence type="ECO:0000256" key="8">
    <source>
        <dbReference type="ARBA" id="ARBA00022840"/>
    </source>
</evidence>
<keyword evidence="12" id="KW-1208">Phospholipid metabolism</keyword>
<dbReference type="Gene3D" id="2.60.200.40">
    <property type="match status" value="1"/>
</dbReference>
<dbReference type="PANTHER" id="PTHR12358:SF106">
    <property type="entry name" value="LIPID KINASE YEGS"/>
    <property type="match status" value="1"/>
</dbReference>
<protein>
    <submittedName>
        <fullName evidence="14">Diacylglycerol kinase family lipid kinase</fullName>
    </submittedName>
</protein>
<evidence type="ECO:0000256" key="3">
    <source>
        <dbReference type="ARBA" id="ARBA00022516"/>
    </source>
</evidence>
<sequence>MKKAMFILNPSAGKEQAVEYREQVETALEDMGYAVDTRATEKERDAIHFAREACEEKYDFVVAMGGDGTINEAVTGLAEQSHQPLFSLIPLGTVNDFARALNISLDPPEAIEALKTGTEKRVDIAKVGNLYFMNILAIGHIAESTYEVSPEQKTRFGAFAYFLEGIKAITSDEEMHFDIIHDHGEWSGEAKLVLVALTNSVGGFEKLAPEALTDDGLLHLYIVKNAALPAFIRMASALIRGQLEKDPAVEVVQTTKVSIKTTEPLSCNIDGDEGCATPFVVEVMPRHIRALVPPDPAD</sequence>
<dbReference type="Proteomes" id="UP000275473">
    <property type="component" value="Unassembled WGS sequence"/>
</dbReference>
<dbReference type="InterPro" id="IPR017438">
    <property type="entry name" value="ATP-NAD_kinase_N"/>
</dbReference>
<keyword evidence="11" id="KW-0594">Phospholipid biosynthesis</keyword>
<dbReference type="PANTHER" id="PTHR12358">
    <property type="entry name" value="SPHINGOSINE KINASE"/>
    <property type="match status" value="1"/>
</dbReference>
<evidence type="ECO:0000256" key="12">
    <source>
        <dbReference type="ARBA" id="ARBA00023264"/>
    </source>
</evidence>
<name>A0A3M8P4G7_9BACL</name>
<dbReference type="InterPro" id="IPR005218">
    <property type="entry name" value="Diacylglycerol/lipid_kinase"/>
</dbReference>
<evidence type="ECO:0000256" key="11">
    <source>
        <dbReference type="ARBA" id="ARBA00023209"/>
    </source>
</evidence>